<evidence type="ECO:0000256" key="4">
    <source>
        <dbReference type="ARBA" id="ARBA00022989"/>
    </source>
</evidence>
<keyword evidence="4 7" id="KW-1133">Transmembrane helix</keyword>
<feature type="transmembrane region" description="Helical" evidence="7">
    <location>
        <begin position="18"/>
        <end position="37"/>
    </location>
</feature>
<evidence type="ECO:0000313" key="9">
    <source>
        <dbReference type="Proteomes" id="UP000054097"/>
    </source>
</evidence>
<dbReference type="CDD" id="cd22888">
    <property type="entry name" value="CcO_VIIa_fungal"/>
    <property type="match status" value="1"/>
</dbReference>
<name>A0A0C3ANQ4_SERVB</name>
<keyword evidence="3" id="KW-0999">Mitochondrion inner membrane</keyword>
<evidence type="ECO:0000256" key="7">
    <source>
        <dbReference type="SAM" id="Phobius"/>
    </source>
</evidence>
<reference evidence="8 9" key="1">
    <citation type="submission" date="2014-04" db="EMBL/GenBank/DDBJ databases">
        <authorList>
            <consortium name="DOE Joint Genome Institute"/>
            <person name="Kuo A."/>
            <person name="Zuccaro A."/>
            <person name="Kohler A."/>
            <person name="Nagy L.G."/>
            <person name="Floudas D."/>
            <person name="Copeland A."/>
            <person name="Barry K.W."/>
            <person name="Cichocki N."/>
            <person name="Veneault-Fourrey C."/>
            <person name="LaButti K."/>
            <person name="Lindquist E.A."/>
            <person name="Lipzen A."/>
            <person name="Lundell T."/>
            <person name="Morin E."/>
            <person name="Murat C."/>
            <person name="Sun H."/>
            <person name="Tunlid A."/>
            <person name="Henrissat B."/>
            <person name="Grigoriev I.V."/>
            <person name="Hibbett D.S."/>
            <person name="Martin F."/>
            <person name="Nordberg H.P."/>
            <person name="Cantor M.N."/>
            <person name="Hua S.X."/>
        </authorList>
    </citation>
    <scope>NUCLEOTIDE SEQUENCE [LARGE SCALE GENOMIC DNA]</scope>
    <source>
        <strain evidence="8 9">MAFF 305830</strain>
    </source>
</reference>
<dbReference type="STRING" id="933852.A0A0C3ANQ4"/>
<dbReference type="AlphaFoldDB" id="A0A0C3ANQ4"/>
<evidence type="ECO:0000313" key="8">
    <source>
        <dbReference type="EMBL" id="KIM26205.1"/>
    </source>
</evidence>
<dbReference type="PANTHER" id="PTHR28264">
    <property type="entry name" value="CYTOCHROME C OXIDASE SUBUNIT 7A"/>
    <property type="match status" value="1"/>
</dbReference>
<evidence type="ECO:0000256" key="5">
    <source>
        <dbReference type="ARBA" id="ARBA00023128"/>
    </source>
</evidence>
<dbReference type="HOGENOM" id="CLU_196969_0_0_1"/>
<evidence type="ECO:0000256" key="2">
    <source>
        <dbReference type="ARBA" id="ARBA00022692"/>
    </source>
</evidence>
<evidence type="ECO:0000256" key="6">
    <source>
        <dbReference type="ARBA" id="ARBA00023136"/>
    </source>
</evidence>
<dbReference type="GO" id="GO:0004129">
    <property type="term" value="F:cytochrome-c oxidase activity"/>
    <property type="evidence" value="ECO:0007669"/>
    <property type="project" value="TreeGrafter"/>
</dbReference>
<gene>
    <name evidence="8" type="ORF">M408DRAFT_73110</name>
</gene>
<proteinExistence type="predicted"/>
<comment type="subcellular location">
    <subcellularLocation>
        <location evidence="1">Mitochondrion inner membrane</location>
    </subcellularLocation>
</comment>
<reference evidence="9" key="2">
    <citation type="submission" date="2015-01" db="EMBL/GenBank/DDBJ databases">
        <title>Evolutionary Origins and Diversification of the Mycorrhizal Mutualists.</title>
        <authorList>
            <consortium name="DOE Joint Genome Institute"/>
            <consortium name="Mycorrhizal Genomics Consortium"/>
            <person name="Kohler A."/>
            <person name="Kuo A."/>
            <person name="Nagy L.G."/>
            <person name="Floudas D."/>
            <person name="Copeland A."/>
            <person name="Barry K.W."/>
            <person name="Cichocki N."/>
            <person name="Veneault-Fourrey C."/>
            <person name="LaButti K."/>
            <person name="Lindquist E.A."/>
            <person name="Lipzen A."/>
            <person name="Lundell T."/>
            <person name="Morin E."/>
            <person name="Murat C."/>
            <person name="Riley R."/>
            <person name="Ohm R."/>
            <person name="Sun H."/>
            <person name="Tunlid A."/>
            <person name="Henrissat B."/>
            <person name="Grigoriev I.V."/>
            <person name="Hibbett D.S."/>
            <person name="Martin F."/>
        </authorList>
    </citation>
    <scope>NUCLEOTIDE SEQUENCE [LARGE SCALE GENOMIC DNA]</scope>
    <source>
        <strain evidence="9">MAFF 305830</strain>
    </source>
</reference>
<dbReference type="PANTHER" id="PTHR28264:SF1">
    <property type="entry name" value="CYTOCHROME C OXIDASE SUBUNIT 6C"/>
    <property type="match status" value="1"/>
</dbReference>
<organism evidence="8 9">
    <name type="scientific">Serendipita vermifera MAFF 305830</name>
    <dbReference type="NCBI Taxonomy" id="933852"/>
    <lineage>
        <taxon>Eukaryota</taxon>
        <taxon>Fungi</taxon>
        <taxon>Dikarya</taxon>
        <taxon>Basidiomycota</taxon>
        <taxon>Agaricomycotina</taxon>
        <taxon>Agaricomycetes</taxon>
        <taxon>Sebacinales</taxon>
        <taxon>Serendipitaceae</taxon>
        <taxon>Serendipita</taxon>
    </lineage>
</organism>
<dbReference type="Proteomes" id="UP000054097">
    <property type="component" value="Unassembled WGS sequence"/>
</dbReference>
<keyword evidence="9" id="KW-1185">Reference proteome</keyword>
<keyword evidence="2 7" id="KW-0812">Transmembrane</keyword>
<dbReference type="GO" id="GO:0006123">
    <property type="term" value="P:mitochondrial electron transport, cytochrome c to oxygen"/>
    <property type="evidence" value="ECO:0007669"/>
    <property type="project" value="TreeGrafter"/>
</dbReference>
<sequence length="60" mass="7050">MPVAAITGKLRRKIWTDLGTSLGLGISSAYAYWYFYYIPSVRRKQEFYLKLEKENLERAS</sequence>
<keyword evidence="5" id="KW-0496">Mitochondrion</keyword>
<dbReference type="OrthoDB" id="2317211at2759"/>
<keyword evidence="6 7" id="KW-0472">Membrane</keyword>
<evidence type="ECO:0000256" key="1">
    <source>
        <dbReference type="ARBA" id="ARBA00004273"/>
    </source>
</evidence>
<accession>A0A0C3ANQ4</accession>
<evidence type="ECO:0008006" key="10">
    <source>
        <dbReference type="Google" id="ProtNLM"/>
    </source>
</evidence>
<protein>
    <recommendedName>
        <fullName evidence="10">Cytochrome c oxidase polypeptide VIIA</fullName>
    </recommendedName>
</protein>
<dbReference type="GO" id="GO:0005743">
    <property type="term" value="C:mitochondrial inner membrane"/>
    <property type="evidence" value="ECO:0007669"/>
    <property type="project" value="UniProtKB-SubCell"/>
</dbReference>
<evidence type="ECO:0000256" key="3">
    <source>
        <dbReference type="ARBA" id="ARBA00022792"/>
    </source>
</evidence>
<dbReference type="EMBL" id="KN824308">
    <property type="protein sequence ID" value="KIM26205.1"/>
    <property type="molecule type" value="Genomic_DNA"/>
</dbReference>